<dbReference type="KEGG" id="xma:111611023"/>
<sequence>MNDQTKRYNLSDSTIRFVDEEDQFDFLCEGFDSPRARMSCGHVVTPMSLTKWCEELLKQGKSRFVCGQSGCNAEWPYQEVCKMALLTPEEMKNFATTMAQNAAARNLNEKFCPGCMTPVTRGSSSNLYVCCQVCSAKTGRSFGFCWQCLREWKGQQPRSDRCENDDCHNSALKTLRECPEVQIKVSGGIKGCPSVRACPTCGSLLQHTGKGCKNVSCPRCKMTFCFGCLKNANECITDDFDICGIAPRQTSIPTWNGRTNPHRIGGLFHLHRRLDRFRSIGMETDSYVEYE</sequence>
<evidence type="ECO:0000256" key="4">
    <source>
        <dbReference type="ARBA" id="ARBA00022771"/>
    </source>
</evidence>
<protein>
    <recommendedName>
        <fullName evidence="7">RING-type domain-containing protein</fullName>
    </recommendedName>
</protein>
<dbReference type="Pfam" id="PF22191">
    <property type="entry name" value="IBR_1"/>
    <property type="match status" value="1"/>
</dbReference>
<dbReference type="STRING" id="8083.ENSXMAP00000031485"/>
<dbReference type="GO" id="GO:0016740">
    <property type="term" value="F:transferase activity"/>
    <property type="evidence" value="ECO:0007669"/>
    <property type="project" value="UniProtKB-KW"/>
</dbReference>
<evidence type="ECO:0000259" key="7">
    <source>
        <dbReference type="PROSITE" id="PS51873"/>
    </source>
</evidence>
<reference evidence="9" key="2">
    <citation type="journal article" date="2013" name="Nat. Genet.">
        <title>The genome of the platyfish, Xiphophorus maculatus, provides insights into evolutionary adaptation and several complex traits.</title>
        <authorList>
            <person name="Schartl M."/>
            <person name="Walter R.B."/>
            <person name="Shen Y."/>
            <person name="Garcia T."/>
            <person name="Catchen J."/>
            <person name="Amores A."/>
            <person name="Braasch I."/>
            <person name="Chalopin D."/>
            <person name="Volff J.N."/>
            <person name="Lesch K.P."/>
            <person name="Bisazza A."/>
            <person name="Minx P."/>
            <person name="Hillier L."/>
            <person name="Wilson R.K."/>
            <person name="Fuerstenberg S."/>
            <person name="Boore J."/>
            <person name="Searle S."/>
            <person name="Postlethwait J.H."/>
            <person name="Warren W.C."/>
        </authorList>
    </citation>
    <scope>NUCLEOTIDE SEQUENCE [LARGE SCALE GENOMIC DNA]</scope>
    <source>
        <strain evidence="9">JP 163 A</strain>
    </source>
</reference>
<dbReference type="SUPFAM" id="SSF57850">
    <property type="entry name" value="RING/U-box"/>
    <property type="match status" value="2"/>
</dbReference>
<dbReference type="OMA" id="YVCCQVC"/>
<keyword evidence="1" id="KW-0808">Transferase</keyword>
<evidence type="ECO:0000256" key="3">
    <source>
        <dbReference type="ARBA" id="ARBA00022737"/>
    </source>
</evidence>
<dbReference type="GeneID" id="111611023"/>
<keyword evidence="2" id="KW-0479">Metal-binding</keyword>
<keyword evidence="6" id="KW-0862">Zinc</keyword>
<feature type="domain" description="RING-type" evidence="7">
    <location>
        <begin position="20"/>
        <end position="249"/>
    </location>
</feature>
<dbReference type="RefSeq" id="XP_023202370.1">
    <property type="nucleotide sequence ID" value="XM_023346602.1"/>
</dbReference>
<dbReference type="OrthoDB" id="419317at2759"/>
<dbReference type="PROSITE" id="PS51873">
    <property type="entry name" value="TRIAD"/>
    <property type="match status" value="1"/>
</dbReference>
<dbReference type="Ensembl" id="ENSXMAT00000024229.1">
    <property type="protein sequence ID" value="ENSXMAP00000031485.1"/>
    <property type="gene ID" value="ENSXMAG00000024803.1"/>
</dbReference>
<keyword evidence="4" id="KW-0863">Zinc-finger</keyword>
<evidence type="ECO:0000256" key="5">
    <source>
        <dbReference type="ARBA" id="ARBA00022786"/>
    </source>
</evidence>
<proteinExistence type="predicted"/>
<accession>A0A3B5QMQ3</accession>
<reference evidence="9" key="1">
    <citation type="submission" date="2012-01" db="EMBL/GenBank/DDBJ databases">
        <authorList>
            <person name="Walter R."/>
            <person name="Schartl M."/>
            <person name="Warren W."/>
        </authorList>
    </citation>
    <scope>NUCLEOTIDE SEQUENCE [LARGE SCALE GENOMIC DNA]</scope>
    <source>
        <strain evidence="9">JP 163 A</strain>
    </source>
</reference>
<evidence type="ECO:0000256" key="6">
    <source>
        <dbReference type="ARBA" id="ARBA00022833"/>
    </source>
</evidence>
<evidence type="ECO:0000256" key="2">
    <source>
        <dbReference type="ARBA" id="ARBA00022723"/>
    </source>
</evidence>
<evidence type="ECO:0000256" key="1">
    <source>
        <dbReference type="ARBA" id="ARBA00022679"/>
    </source>
</evidence>
<keyword evidence="5" id="KW-0833">Ubl conjugation pathway</keyword>
<organism evidence="8 9">
    <name type="scientific">Xiphophorus maculatus</name>
    <name type="common">Southern platyfish</name>
    <name type="synonym">Platypoecilus maculatus</name>
    <dbReference type="NCBI Taxonomy" id="8083"/>
    <lineage>
        <taxon>Eukaryota</taxon>
        <taxon>Metazoa</taxon>
        <taxon>Chordata</taxon>
        <taxon>Craniata</taxon>
        <taxon>Vertebrata</taxon>
        <taxon>Euteleostomi</taxon>
        <taxon>Actinopterygii</taxon>
        <taxon>Neopterygii</taxon>
        <taxon>Teleostei</taxon>
        <taxon>Neoteleostei</taxon>
        <taxon>Acanthomorphata</taxon>
        <taxon>Ovalentaria</taxon>
        <taxon>Atherinomorphae</taxon>
        <taxon>Cyprinodontiformes</taxon>
        <taxon>Poeciliidae</taxon>
        <taxon>Poeciliinae</taxon>
        <taxon>Xiphophorus</taxon>
    </lineage>
</organism>
<dbReference type="GO" id="GO:0008270">
    <property type="term" value="F:zinc ion binding"/>
    <property type="evidence" value="ECO:0007669"/>
    <property type="project" value="UniProtKB-KW"/>
</dbReference>
<reference evidence="8" key="4">
    <citation type="submission" date="2025-09" db="UniProtKB">
        <authorList>
            <consortium name="Ensembl"/>
        </authorList>
    </citation>
    <scope>IDENTIFICATION</scope>
    <source>
        <strain evidence="8">JP 163 A</strain>
    </source>
</reference>
<dbReference type="Proteomes" id="UP000002852">
    <property type="component" value="Unassembled WGS sequence"/>
</dbReference>
<keyword evidence="3" id="KW-0677">Repeat</keyword>
<evidence type="ECO:0000313" key="8">
    <source>
        <dbReference type="Ensembl" id="ENSXMAP00000031485.1"/>
    </source>
</evidence>
<name>A0A3B5QMQ3_XIPMA</name>
<keyword evidence="9" id="KW-1185">Reference proteome</keyword>
<dbReference type="AlphaFoldDB" id="A0A3B5QMQ3"/>
<dbReference type="InterPro" id="IPR044066">
    <property type="entry name" value="TRIAD_supradom"/>
</dbReference>
<reference evidence="8" key="3">
    <citation type="submission" date="2025-08" db="UniProtKB">
        <authorList>
            <consortium name="Ensembl"/>
        </authorList>
    </citation>
    <scope>IDENTIFICATION</scope>
    <source>
        <strain evidence="8">JP 163 A</strain>
    </source>
</reference>
<dbReference type="GeneTree" id="ENSGT00510000050415"/>
<evidence type="ECO:0000313" key="9">
    <source>
        <dbReference type="Proteomes" id="UP000002852"/>
    </source>
</evidence>
<dbReference type="InParanoid" id="A0A3B5QMQ3"/>